<dbReference type="AlphaFoldDB" id="A0A101CG74"/>
<comment type="caution">
    <text evidence="1">The sequence shown here is derived from an EMBL/GenBank/DDBJ whole genome shotgun (WGS) entry which is preliminary data.</text>
</comment>
<gene>
    <name evidence="1" type="ORF">AR686_12510</name>
</gene>
<organism evidence="1 2">
    <name type="scientific">Chryseobacterium aquaticum subsp. greenlandense</name>
    <dbReference type="NCBI Taxonomy" id="345663"/>
    <lineage>
        <taxon>Bacteria</taxon>
        <taxon>Pseudomonadati</taxon>
        <taxon>Bacteroidota</taxon>
        <taxon>Flavobacteriia</taxon>
        <taxon>Flavobacteriales</taxon>
        <taxon>Weeksellaceae</taxon>
        <taxon>Chryseobacterium group</taxon>
        <taxon>Chryseobacterium</taxon>
    </lineage>
</organism>
<proteinExistence type="predicted"/>
<protein>
    <submittedName>
        <fullName evidence="1">Uncharacterized protein</fullName>
    </submittedName>
</protein>
<dbReference type="Proteomes" id="UP000054388">
    <property type="component" value="Unassembled WGS sequence"/>
</dbReference>
<dbReference type="EMBL" id="LMAI01000006">
    <property type="protein sequence ID" value="KUJ55626.1"/>
    <property type="molecule type" value="Genomic_DNA"/>
</dbReference>
<dbReference type="RefSeq" id="WP_059137122.1">
    <property type="nucleotide sequence ID" value="NZ_LMAI01000006.1"/>
</dbReference>
<reference evidence="1 2" key="1">
    <citation type="submission" date="2015-10" db="EMBL/GenBank/DDBJ databases">
        <title>Genome sequence of Chryseobacterium greenlandense.</title>
        <authorList>
            <person name="Newman J."/>
            <person name="Fischer K."/>
            <person name="Miller J."/>
        </authorList>
    </citation>
    <scope>NUCLEOTIDE SEQUENCE [LARGE SCALE GENOMIC DNA]</scope>
    <source>
        <strain evidence="1 2">UMB34</strain>
    </source>
</reference>
<evidence type="ECO:0000313" key="1">
    <source>
        <dbReference type="EMBL" id="KUJ55626.1"/>
    </source>
</evidence>
<evidence type="ECO:0000313" key="2">
    <source>
        <dbReference type="Proteomes" id="UP000054388"/>
    </source>
</evidence>
<sequence length="123" mass="14417">MAINRGIELIDFSEKNSELLQEVYQHQNNATITRINAEFHNDYLIVAFPELEDLLSAINQRIRKLQIIHYNYFADLNEEALEGNAARLPFEANYQFHYNTNSFSSNISFSTADFYKEVIDNQF</sequence>
<accession>A0A101CG74</accession>
<name>A0A101CG74_9FLAO</name>